<organism evidence="1 2">
    <name type="scientific">Hyalomma asiaticum</name>
    <name type="common">Tick</name>
    <dbReference type="NCBI Taxonomy" id="266040"/>
    <lineage>
        <taxon>Eukaryota</taxon>
        <taxon>Metazoa</taxon>
        <taxon>Ecdysozoa</taxon>
        <taxon>Arthropoda</taxon>
        <taxon>Chelicerata</taxon>
        <taxon>Arachnida</taxon>
        <taxon>Acari</taxon>
        <taxon>Parasitiformes</taxon>
        <taxon>Ixodida</taxon>
        <taxon>Ixodoidea</taxon>
        <taxon>Ixodidae</taxon>
        <taxon>Hyalomminae</taxon>
        <taxon>Hyalomma</taxon>
    </lineage>
</organism>
<dbReference type="EMBL" id="CM023488">
    <property type="protein sequence ID" value="KAH6924890.1"/>
    <property type="molecule type" value="Genomic_DNA"/>
</dbReference>
<sequence length="714" mass="81535">MHTLTIIIITTGEEEPPNTMARPSAKVLRFQTPEEKTDNRSTQELWQELEKGFKKVQEEQSYSPSFDELYHCVYAMVRRKEGQRLYHGLQETIGKHLANNVRPHVLAEPDHKFLRALNAAWKKHQTSMSMIGDVVAYLDCTYASRDNCDSVSRTGTSLFRDEVVCYADVRDRLRATLLDLVDTERRGGSVDRLEMKQACNMLMVSGLGSRSVYEEIFERSFLAELARFYSLRGQNCAETMNALEYVDAVERHIDEESERARQCLDESTVVAVERFLAKELLGERMKAVLEKVDFGIEHMLKNGMTESLARTLRLLKRTQDGPKVLLECASKHLRDMGRSMASGDRDSMNLIPKLVDLKRSFDDFLRHSFKNDYSAEQTIAADFEYILGLSPRAPEQLAAYVSEMLHGIKRMTDQEIDQFLNEFAAIFLLLPDKESFESSYAQHLGKRLLLSKSTSYDDFKDAVSSCRMDLKNVDLNSARADDGIHTTIPHEASNAFETFRRFYLAKHRGRQLNLQPHLGWADVNAVFYGPWNHQPRTYTIQVSTFQMYVLMLFNSHDKLTYGDIASETKIPEKDLLRALNSLCSGEASRPILVKAPGTQQIENSHVFAVNEAFTSVMARVKVLSTTGQTNPASTDAEAVNVDEEQRYTIEAAIVRVMKARKKLSHNDLVTEVTDLLRDRFTPSRAALKRRVDALIDKMYLERDNGDREVYVYVS</sequence>
<accession>A0ACB7RRS9</accession>
<proteinExistence type="predicted"/>
<gene>
    <name evidence="1" type="ORF">HPB50_025905</name>
</gene>
<name>A0ACB7RRS9_HYAAI</name>
<dbReference type="Proteomes" id="UP000821845">
    <property type="component" value="Chromosome 8"/>
</dbReference>
<comment type="caution">
    <text evidence="1">The sequence shown here is derived from an EMBL/GenBank/DDBJ whole genome shotgun (WGS) entry which is preliminary data.</text>
</comment>
<evidence type="ECO:0000313" key="2">
    <source>
        <dbReference type="Proteomes" id="UP000821845"/>
    </source>
</evidence>
<evidence type="ECO:0000313" key="1">
    <source>
        <dbReference type="EMBL" id="KAH6924890.1"/>
    </source>
</evidence>
<keyword evidence="2" id="KW-1185">Reference proteome</keyword>
<protein>
    <submittedName>
        <fullName evidence="1">Uncharacterized protein</fullName>
    </submittedName>
</protein>
<reference evidence="1" key="1">
    <citation type="submission" date="2020-05" db="EMBL/GenBank/DDBJ databases">
        <title>Large-scale comparative analyses of tick genomes elucidate their genetic diversity and vector capacities.</title>
        <authorList>
            <person name="Jia N."/>
            <person name="Wang J."/>
            <person name="Shi W."/>
            <person name="Du L."/>
            <person name="Sun Y."/>
            <person name="Zhan W."/>
            <person name="Jiang J."/>
            <person name="Wang Q."/>
            <person name="Zhang B."/>
            <person name="Ji P."/>
            <person name="Sakyi L.B."/>
            <person name="Cui X."/>
            <person name="Yuan T."/>
            <person name="Jiang B."/>
            <person name="Yang W."/>
            <person name="Lam T.T.-Y."/>
            <person name="Chang Q."/>
            <person name="Ding S."/>
            <person name="Wang X."/>
            <person name="Zhu J."/>
            <person name="Ruan X."/>
            <person name="Zhao L."/>
            <person name="Wei J."/>
            <person name="Que T."/>
            <person name="Du C."/>
            <person name="Cheng J."/>
            <person name="Dai P."/>
            <person name="Han X."/>
            <person name="Huang E."/>
            <person name="Gao Y."/>
            <person name="Liu J."/>
            <person name="Shao H."/>
            <person name="Ye R."/>
            <person name="Li L."/>
            <person name="Wei W."/>
            <person name="Wang X."/>
            <person name="Wang C."/>
            <person name="Yang T."/>
            <person name="Huo Q."/>
            <person name="Li W."/>
            <person name="Guo W."/>
            <person name="Chen H."/>
            <person name="Zhou L."/>
            <person name="Ni X."/>
            <person name="Tian J."/>
            <person name="Zhou Y."/>
            <person name="Sheng Y."/>
            <person name="Liu T."/>
            <person name="Pan Y."/>
            <person name="Xia L."/>
            <person name="Li J."/>
            <person name="Zhao F."/>
            <person name="Cao W."/>
        </authorList>
    </citation>
    <scope>NUCLEOTIDE SEQUENCE</scope>
    <source>
        <strain evidence="1">Hyas-2018</strain>
    </source>
</reference>